<dbReference type="PANTHER" id="PTHR22777:SF32">
    <property type="entry name" value="UPF0053 INNER MEMBRANE PROTEIN YFJD"/>
    <property type="match status" value="1"/>
</dbReference>
<feature type="transmembrane region" description="Helical" evidence="11">
    <location>
        <begin position="62"/>
        <end position="85"/>
    </location>
</feature>
<protein>
    <submittedName>
        <fullName evidence="14">Mg2+ and Co2+ transporter CorB</fullName>
    </submittedName>
</protein>
<evidence type="ECO:0000313" key="15">
    <source>
        <dbReference type="Proteomes" id="UP000272690"/>
    </source>
</evidence>
<dbReference type="Proteomes" id="UP000272690">
    <property type="component" value="Chromosome"/>
</dbReference>
<dbReference type="SUPFAM" id="SSF54631">
    <property type="entry name" value="CBS-domain pair"/>
    <property type="match status" value="1"/>
</dbReference>
<dbReference type="FunFam" id="3.30.465.10:FF:000010">
    <property type="entry name" value="DUF21 domain-containing protein"/>
    <property type="match status" value="1"/>
</dbReference>
<dbReference type="GeneID" id="49634536"/>
<dbReference type="GO" id="GO:0050660">
    <property type="term" value="F:flavin adenine dinucleotide binding"/>
    <property type="evidence" value="ECO:0007669"/>
    <property type="project" value="InterPro"/>
</dbReference>
<evidence type="ECO:0000256" key="10">
    <source>
        <dbReference type="PROSITE-ProRule" id="PRU01193"/>
    </source>
</evidence>
<feature type="domain" description="CNNM transmembrane" evidence="13">
    <location>
        <begin position="2"/>
        <end position="187"/>
    </location>
</feature>
<gene>
    <name evidence="14" type="ORF">NCTC5906_00095</name>
</gene>
<dbReference type="Pfam" id="PF00571">
    <property type="entry name" value="CBS"/>
    <property type="match status" value="1"/>
</dbReference>
<reference evidence="14 15" key="1">
    <citation type="submission" date="2018-12" db="EMBL/GenBank/DDBJ databases">
        <authorList>
            <consortium name="Pathogen Informatics"/>
        </authorList>
    </citation>
    <scope>NUCLEOTIDE SEQUENCE [LARGE SCALE GENOMIC DNA]</scope>
    <source>
        <strain evidence="14 15">NCTC5906</strain>
    </source>
</reference>
<evidence type="ECO:0000256" key="4">
    <source>
        <dbReference type="ARBA" id="ARBA00022692"/>
    </source>
</evidence>
<keyword evidence="8 10" id="KW-0472">Membrane</keyword>
<dbReference type="FunFam" id="3.10.580.10:FF:000012">
    <property type="entry name" value="DUF21 domain-containing protein"/>
    <property type="match status" value="1"/>
</dbReference>
<dbReference type="SUPFAM" id="SSF56176">
    <property type="entry name" value="FAD-binding/transporter-associated domain-like"/>
    <property type="match status" value="1"/>
</dbReference>
<dbReference type="Pfam" id="PF01595">
    <property type="entry name" value="CNNM"/>
    <property type="match status" value="1"/>
</dbReference>
<feature type="transmembrane region" description="Helical" evidence="11">
    <location>
        <begin position="92"/>
        <end position="111"/>
    </location>
</feature>
<keyword evidence="5" id="KW-0677">Repeat</keyword>
<evidence type="ECO:0000313" key="14">
    <source>
        <dbReference type="EMBL" id="VEF40738.1"/>
    </source>
</evidence>
<dbReference type="InterPro" id="IPR000644">
    <property type="entry name" value="CBS_dom"/>
</dbReference>
<comment type="subcellular location">
    <subcellularLocation>
        <location evidence="1">Cell membrane</location>
        <topology evidence="1">Multi-pass membrane protein</topology>
    </subcellularLocation>
</comment>
<evidence type="ECO:0000256" key="8">
    <source>
        <dbReference type="ARBA" id="ARBA00023136"/>
    </source>
</evidence>
<evidence type="ECO:0000256" key="6">
    <source>
        <dbReference type="ARBA" id="ARBA00022989"/>
    </source>
</evidence>
<evidence type="ECO:0000256" key="7">
    <source>
        <dbReference type="ARBA" id="ARBA00023122"/>
    </source>
</evidence>
<evidence type="ECO:0000256" key="1">
    <source>
        <dbReference type="ARBA" id="ARBA00004651"/>
    </source>
</evidence>
<feature type="domain" description="CBS" evidence="12">
    <location>
        <begin position="273"/>
        <end position="333"/>
    </location>
</feature>
<evidence type="ECO:0000256" key="5">
    <source>
        <dbReference type="ARBA" id="ARBA00022737"/>
    </source>
</evidence>
<dbReference type="PANTHER" id="PTHR22777">
    <property type="entry name" value="HEMOLYSIN-RELATED"/>
    <property type="match status" value="1"/>
</dbReference>
<accession>A0A3S4S2B1</accession>
<name>A0A3S4S2B1_AGGAP</name>
<feature type="transmembrane region" description="Helical" evidence="11">
    <location>
        <begin position="131"/>
        <end position="150"/>
    </location>
</feature>
<dbReference type="InterPro" id="IPR046342">
    <property type="entry name" value="CBS_dom_sf"/>
</dbReference>
<dbReference type="Pfam" id="PF03471">
    <property type="entry name" value="CorC_HlyC"/>
    <property type="match status" value="1"/>
</dbReference>
<evidence type="ECO:0000259" key="13">
    <source>
        <dbReference type="PROSITE" id="PS51846"/>
    </source>
</evidence>
<dbReference type="InterPro" id="IPR002550">
    <property type="entry name" value="CNNM"/>
</dbReference>
<dbReference type="GO" id="GO:0005886">
    <property type="term" value="C:plasma membrane"/>
    <property type="evidence" value="ECO:0007669"/>
    <property type="project" value="UniProtKB-SubCell"/>
</dbReference>
<dbReference type="OrthoDB" id="9797674at2"/>
<evidence type="ECO:0000259" key="12">
    <source>
        <dbReference type="PROSITE" id="PS51371"/>
    </source>
</evidence>
<sequence>MDSISLSTLFIILIICLVLSAYFSGSETGLLSLNKYRLRFLATQGNKGAQKAEKLLHKPDTLLSFILIFNNLVNISASAIATVIGMRLYGDAGVAIATGALTFVMLIFSEIFPKTVAAMHPEKVGLTSSHLLMPLLKVFSPLVWLMNIFTKSLMRLVGLKPDLKKQVISREELRSIVSEAGEATPDEQHPQMLLSILDMETVTVDDIMVPRNEIGGIDIDDDWKAIMRQLNHAAHNRIVLYKVSMDENVLGILRVREAYRLLLEKNEFTKETLIRAADEVYFIPEGTALKTQLTNFRNKKERIGLVVDEYGDIKGLVTLEDILEEIVGEFTTSNAPTLEEEVVPQSDGSIIIEGSTNLRDLNKMFDWNLDTEEARTFNGLILEHLEEIPQEGTVCEVSGLQVTILEVSDNMIKQAKVIKL</sequence>
<keyword evidence="3" id="KW-1003">Cell membrane</keyword>
<dbReference type="EMBL" id="LR134327">
    <property type="protein sequence ID" value="VEF40738.1"/>
    <property type="molecule type" value="Genomic_DNA"/>
</dbReference>
<dbReference type="PROSITE" id="PS51371">
    <property type="entry name" value="CBS"/>
    <property type="match status" value="1"/>
</dbReference>
<dbReference type="InterPro" id="IPR016169">
    <property type="entry name" value="FAD-bd_PCMH_sub2"/>
</dbReference>
<dbReference type="RefSeq" id="WP_032995367.1">
    <property type="nucleotide sequence ID" value="NZ_AEWB02000022.1"/>
</dbReference>
<dbReference type="Gene3D" id="3.30.465.10">
    <property type="match status" value="1"/>
</dbReference>
<evidence type="ECO:0000256" key="2">
    <source>
        <dbReference type="ARBA" id="ARBA00006337"/>
    </source>
</evidence>
<dbReference type="PROSITE" id="PS51846">
    <property type="entry name" value="CNNM"/>
    <property type="match status" value="1"/>
</dbReference>
<evidence type="ECO:0000256" key="11">
    <source>
        <dbReference type="SAM" id="Phobius"/>
    </source>
</evidence>
<comment type="similarity">
    <text evidence="2">Belongs to the UPF0053 family.</text>
</comment>
<keyword evidence="7 9" id="KW-0129">CBS domain</keyword>
<dbReference type="Gene3D" id="3.10.580.10">
    <property type="entry name" value="CBS-domain"/>
    <property type="match status" value="1"/>
</dbReference>
<evidence type="ECO:0000256" key="3">
    <source>
        <dbReference type="ARBA" id="ARBA00022475"/>
    </source>
</evidence>
<dbReference type="SMART" id="SM01091">
    <property type="entry name" value="CorC_HlyC"/>
    <property type="match status" value="1"/>
</dbReference>
<organism evidence="14 15">
    <name type="scientific">Aggregatibacter aphrophilus ATCC 33389</name>
    <dbReference type="NCBI Taxonomy" id="985008"/>
    <lineage>
        <taxon>Bacteria</taxon>
        <taxon>Pseudomonadati</taxon>
        <taxon>Pseudomonadota</taxon>
        <taxon>Gammaproteobacteria</taxon>
        <taxon>Pasteurellales</taxon>
        <taxon>Pasteurellaceae</taxon>
        <taxon>Aggregatibacter</taxon>
    </lineage>
</organism>
<evidence type="ECO:0000256" key="9">
    <source>
        <dbReference type="PROSITE-ProRule" id="PRU00703"/>
    </source>
</evidence>
<dbReference type="InterPro" id="IPR036318">
    <property type="entry name" value="FAD-bd_PCMH-like_sf"/>
</dbReference>
<keyword evidence="6 10" id="KW-1133">Transmembrane helix</keyword>
<dbReference type="InterPro" id="IPR005170">
    <property type="entry name" value="Transptr-assoc_dom"/>
</dbReference>
<keyword evidence="4 10" id="KW-0812">Transmembrane</keyword>
<dbReference type="AlphaFoldDB" id="A0A3S4S2B1"/>
<dbReference type="InterPro" id="IPR044751">
    <property type="entry name" value="Ion_transp-like_CBS"/>
</dbReference>
<dbReference type="NCBIfam" id="NF008604">
    <property type="entry name" value="PRK11573.1"/>
    <property type="match status" value="1"/>
</dbReference>
<dbReference type="CDD" id="cd04590">
    <property type="entry name" value="CBS_pair_CorC_HlyC_assoc"/>
    <property type="match status" value="1"/>
</dbReference>
<proteinExistence type="inferred from homology"/>